<sequence>MSYHVRNLLVTGAAGFIGSNFVRYMFALYPEIKIISLDKLTYAGNLDNLSAVDKEKNHIFVQGDITDKELVLSLLRQYRIDTIAHFAAESHVDNSINNPQLFLETNIIGTFTLLEAARSFWLDENKWDKSHCRFHHVSTDEVYGSLEEHDPAFTEHHMYQPNSPYSASKAGSDHIVRAYFHTYGLPVTTSNCSNNYGPNQHREKLIPKVIHACLNQQPITVYGNGTNIRDWLYVEDHCEAINVIIQKGAVGEVYNIGGKNELDNLSLIRTICHLMDDIKPMSDSYESLIVFVEDRKGHDKRYAIDNNKIQTHLGWTPQGNFIQKLMSTIQFYAQ</sequence>
<dbReference type="CDD" id="cd05246">
    <property type="entry name" value="dTDP_GD_SDR_e"/>
    <property type="match status" value="1"/>
</dbReference>
<reference evidence="9 11" key="1">
    <citation type="submission" date="2015-11" db="EMBL/GenBank/DDBJ databases">
        <title>Genomic analysis of 38 Legionella species identifies large and diverse effector repertoires.</title>
        <authorList>
            <person name="Burstein D."/>
            <person name="Amaro F."/>
            <person name="Zusman T."/>
            <person name="Lifshitz Z."/>
            <person name="Cohen O."/>
            <person name="Gilbert J.A."/>
            <person name="Pupko T."/>
            <person name="Shuman H.A."/>
            <person name="Segal G."/>
        </authorList>
    </citation>
    <scope>NUCLEOTIDE SEQUENCE [LARGE SCALE GENOMIC DNA]</scope>
    <source>
        <strain evidence="9 11">ATCC 49507</strain>
    </source>
</reference>
<dbReference type="InterPro" id="IPR036291">
    <property type="entry name" value="NAD(P)-bd_dom_sf"/>
</dbReference>
<proteinExistence type="inferred from homology"/>
<dbReference type="FunFam" id="3.40.50.720:FF:000304">
    <property type="entry name" value="UDP-glucose 4,6-dehydratase"/>
    <property type="match status" value="1"/>
</dbReference>
<dbReference type="GO" id="GO:0008460">
    <property type="term" value="F:dTDP-glucose 4,6-dehydratase activity"/>
    <property type="evidence" value="ECO:0007669"/>
    <property type="project" value="UniProtKB-EC"/>
</dbReference>
<dbReference type="OrthoDB" id="9803010at2"/>
<evidence type="ECO:0000256" key="3">
    <source>
        <dbReference type="ARBA" id="ARBA00008178"/>
    </source>
</evidence>
<comment type="cofactor">
    <cofactor evidence="2 7">
        <name>NAD(+)</name>
        <dbReference type="ChEBI" id="CHEBI:57540"/>
    </cofactor>
</comment>
<accession>A0A378KVP3</accession>
<protein>
    <recommendedName>
        <fullName evidence="4 7">dTDP-glucose 4,6-dehydratase</fullName>
        <ecNumber evidence="4 7">4.2.1.46</ecNumber>
    </recommendedName>
</protein>
<comment type="catalytic activity">
    <reaction evidence="1 7">
        <text>dTDP-alpha-D-glucose = dTDP-4-dehydro-6-deoxy-alpha-D-glucose + H2O</text>
        <dbReference type="Rhea" id="RHEA:17221"/>
        <dbReference type="ChEBI" id="CHEBI:15377"/>
        <dbReference type="ChEBI" id="CHEBI:57477"/>
        <dbReference type="ChEBI" id="CHEBI:57649"/>
        <dbReference type="EC" id="4.2.1.46"/>
    </reaction>
</comment>
<dbReference type="AlphaFoldDB" id="A0A378KVP3"/>
<evidence type="ECO:0000256" key="7">
    <source>
        <dbReference type="RuleBase" id="RU004473"/>
    </source>
</evidence>
<evidence type="ECO:0000256" key="2">
    <source>
        <dbReference type="ARBA" id="ARBA00001911"/>
    </source>
</evidence>
<evidence type="ECO:0000256" key="5">
    <source>
        <dbReference type="ARBA" id="ARBA00023027"/>
    </source>
</evidence>
<evidence type="ECO:0000313" key="9">
    <source>
        <dbReference type="EMBL" id="KTD47603.1"/>
    </source>
</evidence>
<dbReference type="Proteomes" id="UP000254230">
    <property type="component" value="Unassembled WGS sequence"/>
</dbReference>
<dbReference type="SUPFAM" id="SSF51735">
    <property type="entry name" value="NAD(P)-binding Rossmann-fold domains"/>
    <property type="match status" value="1"/>
</dbReference>
<evidence type="ECO:0000259" key="8">
    <source>
        <dbReference type="Pfam" id="PF16363"/>
    </source>
</evidence>
<dbReference type="Pfam" id="PF16363">
    <property type="entry name" value="GDP_Man_Dehyd"/>
    <property type="match status" value="1"/>
</dbReference>
<gene>
    <name evidence="10" type="primary">rmlB</name>
    <name evidence="9" type="ORF">Lqua_1996</name>
    <name evidence="10" type="ORF">NCTC12376_02463</name>
</gene>
<organism evidence="10 12">
    <name type="scientific">Legionella quateirensis</name>
    <dbReference type="NCBI Taxonomy" id="45072"/>
    <lineage>
        <taxon>Bacteria</taxon>
        <taxon>Pseudomonadati</taxon>
        <taxon>Pseudomonadota</taxon>
        <taxon>Gammaproteobacteria</taxon>
        <taxon>Legionellales</taxon>
        <taxon>Legionellaceae</taxon>
        <taxon>Legionella</taxon>
    </lineage>
</organism>
<dbReference type="EC" id="4.2.1.46" evidence="4 7"/>
<evidence type="ECO:0000313" key="10">
    <source>
        <dbReference type="EMBL" id="STY18642.1"/>
    </source>
</evidence>
<evidence type="ECO:0000256" key="1">
    <source>
        <dbReference type="ARBA" id="ARBA00001539"/>
    </source>
</evidence>
<dbReference type="Gene3D" id="3.90.25.10">
    <property type="entry name" value="UDP-galactose 4-epimerase, domain 1"/>
    <property type="match status" value="1"/>
</dbReference>
<dbReference type="EMBL" id="LNYR01000031">
    <property type="protein sequence ID" value="KTD47603.1"/>
    <property type="molecule type" value="Genomic_DNA"/>
</dbReference>
<dbReference type="Proteomes" id="UP000054639">
    <property type="component" value="Unassembled WGS sequence"/>
</dbReference>
<evidence type="ECO:0000313" key="11">
    <source>
        <dbReference type="Proteomes" id="UP000054639"/>
    </source>
</evidence>
<keyword evidence="5" id="KW-0520">NAD</keyword>
<keyword evidence="6 7" id="KW-0456">Lyase</keyword>
<dbReference type="Gene3D" id="3.40.50.720">
    <property type="entry name" value="NAD(P)-binding Rossmann-like Domain"/>
    <property type="match status" value="1"/>
</dbReference>
<dbReference type="NCBIfam" id="TIGR01181">
    <property type="entry name" value="dTDP_gluc_dehyt"/>
    <property type="match status" value="1"/>
</dbReference>
<reference evidence="10 12" key="2">
    <citation type="submission" date="2018-06" db="EMBL/GenBank/DDBJ databases">
        <authorList>
            <consortium name="Pathogen Informatics"/>
            <person name="Doyle S."/>
        </authorList>
    </citation>
    <scope>NUCLEOTIDE SEQUENCE [LARGE SCALE GENOMIC DNA]</scope>
    <source>
        <strain evidence="10 12">NCTC12376</strain>
    </source>
</reference>
<evidence type="ECO:0000256" key="6">
    <source>
        <dbReference type="ARBA" id="ARBA00023239"/>
    </source>
</evidence>
<dbReference type="InterPro" id="IPR005888">
    <property type="entry name" value="dTDP_Gluc_deHydtase"/>
</dbReference>
<comment type="similarity">
    <text evidence="3 7">Belongs to the NAD(P)-dependent epimerase/dehydratase family. dTDP-glucose dehydratase subfamily.</text>
</comment>
<evidence type="ECO:0000256" key="4">
    <source>
        <dbReference type="ARBA" id="ARBA00011990"/>
    </source>
</evidence>
<feature type="domain" description="NAD(P)-binding" evidence="8">
    <location>
        <begin position="9"/>
        <end position="322"/>
    </location>
</feature>
<evidence type="ECO:0000313" key="12">
    <source>
        <dbReference type="Proteomes" id="UP000254230"/>
    </source>
</evidence>
<dbReference type="RefSeq" id="WP_058474155.1">
    <property type="nucleotide sequence ID" value="NZ_CAAAIL010000001.1"/>
</dbReference>
<name>A0A378KVP3_9GAMM</name>
<dbReference type="PANTHER" id="PTHR43000">
    <property type="entry name" value="DTDP-D-GLUCOSE 4,6-DEHYDRATASE-RELATED"/>
    <property type="match status" value="1"/>
</dbReference>
<keyword evidence="11" id="KW-1185">Reference proteome</keyword>
<dbReference type="EMBL" id="UGOW01000001">
    <property type="protein sequence ID" value="STY18642.1"/>
    <property type="molecule type" value="Genomic_DNA"/>
</dbReference>
<dbReference type="InterPro" id="IPR016040">
    <property type="entry name" value="NAD(P)-bd_dom"/>
</dbReference>
<dbReference type="STRING" id="45072.Lqua_1996"/>
<dbReference type="GO" id="GO:0009225">
    <property type="term" value="P:nucleotide-sugar metabolic process"/>
    <property type="evidence" value="ECO:0007669"/>
    <property type="project" value="InterPro"/>
</dbReference>